<comment type="caution">
    <text evidence="3">The sequence shown here is derived from an EMBL/GenBank/DDBJ whole genome shotgun (WGS) entry which is preliminary data.</text>
</comment>
<protein>
    <submittedName>
        <fullName evidence="3">Uncharacterized protein</fullName>
    </submittedName>
</protein>
<evidence type="ECO:0000313" key="4">
    <source>
        <dbReference type="Proteomes" id="UP000192247"/>
    </source>
</evidence>
<feature type="compositionally biased region" description="Polar residues" evidence="1">
    <location>
        <begin position="47"/>
        <end position="57"/>
    </location>
</feature>
<organism evidence="3 4">
    <name type="scientific">Tropilaelaps mercedesae</name>
    <dbReference type="NCBI Taxonomy" id="418985"/>
    <lineage>
        <taxon>Eukaryota</taxon>
        <taxon>Metazoa</taxon>
        <taxon>Ecdysozoa</taxon>
        <taxon>Arthropoda</taxon>
        <taxon>Chelicerata</taxon>
        <taxon>Arachnida</taxon>
        <taxon>Acari</taxon>
        <taxon>Parasitiformes</taxon>
        <taxon>Mesostigmata</taxon>
        <taxon>Gamasina</taxon>
        <taxon>Dermanyssoidea</taxon>
        <taxon>Laelapidae</taxon>
        <taxon>Tropilaelaps</taxon>
    </lineage>
</organism>
<name>A0A1V9XUB1_9ACAR</name>
<evidence type="ECO:0000313" key="3">
    <source>
        <dbReference type="EMBL" id="OQR77021.1"/>
    </source>
</evidence>
<keyword evidence="4" id="KW-1185">Reference proteome</keyword>
<feature type="signal peptide" evidence="2">
    <location>
        <begin position="1"/>
        <end position="21"/>
    </location>
</feature>
<feature type="region of interest" description="Disordered" evidence="1">
    <location>
        <begin position="23"/>
        <end position="97"/>
    </location>
</feature>
<sequence>MQLYKLIVLLTSVVALGAALADGDAPSQHRGNKTATSADLSRRPSFRTATIATNDSSYGDDLDSSTFRQNATRKESLSSSVSRTRNVNATVSPKLRA</sequence>
<dbReference type="EMBL" id="MNPL01004042">
    <property type="protein sequence ID" value="OQR77021.1"/>
    <property type="molecule type" value="Genomic_DNA"/>
</dbReference>
<feature type="compositionally biased region" description="Polar residues" evidence="1">
    <location>
        <begin position="77"/>
        <end position="91"/>
    </location>
</feature>
<feature type="chain" id="PRO_5010713358" evidence="2">
    <location>
        <begin position="22"/>
        <end position="97"/>
    </location>
</feature>
<dbReference type="InParanoid" id="A0A1V9XUB1"/>
<evidence type="ECO:0000256" key="2">
    <source>
        <dbReference type="SAM" id="SignalP"/>
    </source>
</evidence>
<dbReference type="Proteomes" id="UP000192247">
    <property type="component" value="Unassembled WGS sequence"/>
</dbReference>
<dbReference type="AlphaFoldDB" id="A0A1V9XUB1"/>
<keyword evidence="2" id="KW-0732">Signal</keyword>
<accession>A0A1V9XUB1</accession>
<proteinExistence type="predicted"/>
<gene>
    <name evidence="3" type="ORF">BIW11_00506</name>
</gene>
<reference evidence="3 4" key="1">
    <citation type="journal article" date="2017" name="Gigascience">
        <title>Draft genome of the honey bee ectoparasitic mite, Tropilaelaps mercedesae, is shaped by the parasitic life history.</title>
        <authorList>
            <person name="Dong X."/>
            <person name="Armstrong S.D."/>
            <person name="Xia D."/>
            <person name="Makepeace B.L."/>
            <person name="Darby A.C."/>
            <person name="Kadowaki T."/>
        </authorList>
    </citation>
    <scope>NUCLEOTIDE SEQUENCE [LARGE SCALE GENOMIC DNA]</scope>
    <source>
        <strain evidence="3">Wuxi-XJTLU</strain>
    </source>
</reference>
<evidence type="ECO:0000256" key="1">
    <source>
        <dbReference type="SAM" id="MobiDB-lite"/>
    </source>
</evidence>